<feature type="transmembrane region" description="Helical" evidence="1">
    <location>
        <begin position="51"/>
        <end position="72"/>
    </location>
</feature>
<dbReference type="PROSITE" id="PS51257">
    <property type="entry name" value="PROKAR_LIPOPROTEIN"/>
    <property type="match status" value="1"/>
</dbReference>
<sequence length="195" mass="21693">MRISGQELISRNTAAAHFRLMAFAATMFAVGCFDLNDESWSLGLRDLTPDQVWWVAVGLLIYAFASYALHLFGDLIFFFNWVSEGKIVDSGWDTVGDRISVFDVWKRSAEQAAHAEQKLVGNLSGTCDAPADVKALEEAAQQFLSATQSLKRAFSDVHKGYRRISRAGYAIVGFWYVLTPIVAIGLATRYFILLP</sequence>
<feature type="transmembrane region" description="Helical" evidence="1">
    <location>
        <begin position="169"/>
        <end position="192"/>
    </location>
</feature>
<protein>
    <submittedName>
        <fullName evidence="2">Uncharacterized protein</fullName>
    </submittedName>
</protein>
<gene>
    <name evidence="2" type="ORF">MACH21_24240</name>
</gene>
<reference evidence="2 3" key="1">
    <citation type="submission" date="2023-01" db="EMBL/GenBank/DDBJ databases">
        <title>Complete genome sequence of Roseicyclus marinus strain Dej080120_10.</title>
        <authorList>
            <person name="Ueki S."/>
            <person name="Maruyama F."/>
        </authorList>
    </citation>
    <scope>NUCLEOTIDE SEQUENCE [LARGE SCALE GENOMIC DNA]</scope>
    <source>
        <strain evidence="2 3">Dej080120_10</strain>
    </source>
</reference>
<dbReference type="Proteomes" id="UP001337723">
    <property type="component" value="Chromosome"/>
</dbReference>
<proteinExistence type="predicted"/>
<dbReference type="KEGG" id="rmai:MACH21_24240"/>
<evidence type="ECO:0000313" key="2">
    <source>
        <dbReference type="EMBL" id="BDW86247.1"/>
    </source>
</evidence>
<evidence type="ECO:0000313" key="3">
    <source>
        <dbReference type="Proteomes" id="UP001337723"/>
    </source>
</evidence>
<keyword evidence="1" id="KW-1133">Transmembrane helix</keyword>
<keyword evidence="1" id="KW-0472">Membrane</keyword>
<organism evidence="2 3">
    <name type="scientific">Roseicyclus marinus</name>
    <dbReference type="NCBI Taxonomy" id="2161673"/>
    <lineage>
        <taxon>Bacteria</taxon>
        <taxon>Pseudomonadati</taxon>
        <taxon>Pseudomonadota</taxon>
        <taxon>Alphaproteobacteria</taxon>
        <taxon>Rhodobacterales</taxon>
        <taxon>Roseobacteraceae</taxon>
        <taxon>Roseicyclus</taxon>
    </lineage>
</organism>
<name>A0AA48KIW2_9RHOB</name>
<feature type="transmembrane region" description="Helical" evidence="1">
    <location>
        <begin position="12"/>
        <end position="31"/>
    </location>
</feature>
<dbReference type="AlphaFoldDB" id="A0AA48KIW2"/>
<dbReference type="EMBL" id="AP027266">
    <property type="protein sequence ID" value="BDW86247.1"/>
    <property type="molecule type" value="Genomic_DNA"/>
</dbReference>
<keyword evidence="3" id="KW-1185">Reference proteome</keyword>
<accession>A0AA48KIW2</accession>
<evidence type="ECO:0000256" key="1">
    <source>
        <dbReference type="SAM" id="Phobius"/>
    </source>
</evidence>
<keyword evidence="1" id="KW-0812">Transmembrane</keyword>